<dbReference type="Proteomes" id="UP000063699">
    <property type="component" value="Chromosome"/>
</dbReference>
<evidence type="ECO:0000256" key="1">
    <source>
        <dbReference type="ARBA" id="ARBA00010088"/>
    </source>
</evidence>
<dbReference type="Gene3D" id="3.40.50.1820">
    <property type="entry name" value="alpha/beta hydrolase"/>
    <property type="match status" value="1"/>
</dbReference>
<keyword evidence="6" id="KW-1185">Reference proteome</keyword>
<comment type="similarity">
    <text evidence="1">Belongs to the peptidase S33 family.</text>
</comment>
<dbReference type="GO" id="GO:0016787">
    <property type="term" value="F:hydrolase activity"/>
    <property type="evidence" value="ECO:0007669"/>
    <property type="project" value="UniProtKB-KW"/>
</dbReference>
<dbReference type="InterPro" id="IPR051601">
    <property type="entry name" value="Serine_prot/Carboxylest_S33"/>
</dbReference>
<keyword evidence="3 5" id="KW-0378">Hydrolase</keyword>
<dbReference type="EMBL" id="CP012752">
    <property type="protein sequence ID" value="ALG15141.1"/>
    <property type="molecule type" value="Genomic_DNA"/>
</dbReference>
<proteinExistence type="inferred from homology"/>
<dbReference type="InterPro" id="IPR029058">
    <property type="entry name" value="AB_hydrolase_fold"/>
</dbReference>
<dbReference type="AlphaFoldDB" id="A0A0N9I9M2"/>
<dbReference type="PANTHER" id="PTHR43248:SF29">
    <property type="entry name" value="TRIPEPTIDYL AMINOPEPTIDASE"/>
    <property type="match status" value="1"/>
</dbReference>
<accession>A0A0N9I9M2</accession>
<dbReference type="OrthoDB" id="4447445at2"/>
<evidence type="ECO:0000313" key="5">
    <source>
        <dbReference type="EMBL" id="ALG15141.1"/>
    </source>
</evidence>
<evidence type="ECO:0000313" key="6">
    <source>
        <dbReference type="Proteomes" id="UP000063699"/>
    </source>
</evidence>
<dbReference type="Pfam" id="PF08386">
    <property type="entry name" value="Abhydrolase_4"/>
    <property type="match status" value="1"/>
</dbReference>
<dbReference type="SUPFAM" id="SSF53474">
    <property type="entry name" value="alpha/beta-Hydrolases"/>
    <property type="match status" value="1"/>
</dbReference>
<feature type="domain" description="Peptidase S33 tripeptidyl aminopeptidase-like C-terminal" evidence="4">
    <location>
        <begin position="367"/>
        <end position="461"/>
    </location>
</feature>
<reference evidence="5 6" key="1">
    <citation type="submission" date="2015-07" db="EMBL/GenBank/DDBJ databases">
        <title>Genome sequencing of Kibdelosporangium phytohabitans.</title>
        <authorList>
            <person name="Qin S."/>
            <person name="Xing K."/>
        </authorList>
    </citation>
    <scope>NUCLEOTIDE SEQUENCE [LARGE SCALE GENOMIC DNA]</scope>
    <source>
        <strain evidence="5 6">KLBMP1111</strain>
    </source>
</reference>
<organism evidence="5 6">
    <name type="scientific">Kibdelosporangium phytohabitans</name>
    <dbReference type="NCBI Taxonomy" id="860235"/>
    <lineage>
        <taxon>Bacteria</taxon>
        <taxon>Bacillati</taxon>
        <taxon>Actinomycetota</taxon>
        <taxon>Actinomycetes</taxon>
        <taxon>Pseudonocardiales</taxon>
        <taxon>Pseudonocardiaceae</taxon>
        <taxon>Kibdelosporangium</taxon>
    </lineage>
</organism>
<name>A0A0N9I9M2_9PSEU</name>
<dbReference type="PANTHER" id="PTHR43248">
    <property type="entry name" value="2-SUCCINYL-6-HYDROXY-2,4-CYCLOHEXADIENE-1-CARBOXYLATE SYNTHASE"/>
    <property type="match status" value="1"/>
</dbReference>
<protein>
    <submittedName>
        <fullName evidence="5">Hydrolase</fullName>
    </submittedName>
</protein>
<evidence type="ECO:0000256" key="3">
    <source>
        <dbReference type="ARBA" id="ARBA00022801"/>
    </source>
</evidence>
<keyword evidence="2" id="KW-0732">Signal</keyword>
<evidence type="ECO:0000259" key="4">
    <source>
        <dbReference type="Pfam" id="PF08386"/>
    </source>
</evidence>
<gene>
    <name evidence="5" type="ORF">AOZ06_28905</name>
</gene>
<dbReference type="RefSeq" id="WP_054296995.1">
    <property type="nucleotide sequence ID" value="NZ_JADBEI010000001.1"/>
</dbReference>
<dbReference type="InterPro" id="IPR013595">
    <property type="entry name" value="Pept_S33_TAP-like_C"/>
</dbReference>
<evidence type="ECO:0000256" key="2">
    <source>
        <dbReference type="ARBA" id="ARBA00022729"/>
    </source>
</evidence>
<dbReference type="KEGG" id="kphy:AOZ06_28905"/>
<sequence>MPLDYRAPTRRTIEIEVSRIPAAKREQRKGVLFLNGGGPSASLDVPTAIGSFLPAEVRDSYDLVAFDPRGIGHSTPMDCGRDIDELIRTQQLGVLSFPRANGSIGDNVAYAQQMAKHCAARSGELLPHLTTANIARDMDRIRTALGERTVSYYGVSWGTYLGAIYRELFPRTVDRMVIDSSVDPAKRGYDDFRTFSAAMEDRWPDLARFAVANNDTVRLGSTERAIRQNYLALTAKLDRHPVELPGTTAPINGNLVRLYTWQLSYSDASMRSTPGSPAPMMAQLWRAAANVAAGNATEADRAFLVGLTTDFVTKGVLKGVPHDNLFSVGWAISCADKAWPRHTLTYALNTLVDRARFPLTAGAPANIAPCAAWKVAPTGPEPTIEPTGKRNVLILQNLRDPATPLRTAQGMRRAMGADASLVTVDAGGHGVLVHPEPSRCAIDTLKSFLTVGALPREDKSCP</sequence>